<keyword evidence="2" id="KW-0472">Membrane</keyword>
<evidence type="ECO:0000256" key="1">
    <source>
        <dbReference type="SAM" id="MobiDB-lite"/>
    </source>
</evidence>
<keyword evidence="2" id="KW-0812">Transmembrane</keyword>
<proteinExistence type="predicted"/>
<feature type="region of interest" description="Disordered" evidence="1">
    <location>
        <begin position="55"/>
        <end position="97"/>
    </location>
</feature>
<keyword evidence="2" id="KW-1133">Transmembrane helix</keyword>
<dbReference type="EMBL" id="CAKXAJ010024862">
    <property type="protein sequence ID" value="CAH2232027.1"/>
    <property type="molecule type" value="Genomic_DNA"/>
</dbReference>
<sequence>MSICHPRTSGNNSHPTLAPLLIRGGLNISFTTLTIRLLLTMLPIMKHNQPLPSVFAGEGEVPDSGHPDVGSHHGLGGVRTNPNRGLSRGGSLLFFET</sequence>
<accession>A0A8S4R9N4</accession>
<gene>
    <name evidence="3" type="primary">jg7484</name>
    <name evidence="3" type="ORF">PAEG_LOCUS10375</name>
</gene>
<evidence type="ECO:0000256" key="2">
    <source>
        <dbReference type="SAM" id="Phobius"/>
    </source>
</evidence>
<feature type="transmembrane region" description="Helical" evidence="2">
    <location>
        <begin position="20"/>
        <end position="39"/>
    </location>
</feature>
<dbReference type="Proteomes" id="UP000838756">
    <property type="component" value="Unassembled WGS sequence"/>
</dbReference>
<evidence type="ECO:0000313" key="3">
    <source>
        <dbReference type="EMBL" id="CAH2232027.1"/>
    </source>
</evidence>
<comment type="caution">
    <text evidence="3">The sequence shown here is derived from an EMBL/GenBank/DDBJ whole genome shotgun (WGS) entry which is preliminary data.</text>
</comment>
<organism evidence="3 4">
    <name type="scientific">Pararge aegeria aegeria</name>
    <dbReference type="NCBI Taxonomy" id="348720"/>
    <lineage>
        <taxon>Eukaryota</taxon>
        <taxon>Metazoa</taxon>
        <taxon>Ecdysozoa</taxon>
        <taxon>Arthropoda</taxon>
        <taxon>Hexapoda</taxon>
        <taxon>Insecta</taxon>
        <taxon>Pterygota</taxon>
        <taxon>Neoptera</taxon>
        <taxon>Endopterygota</taxon>
        <taxon>Lepidoptera</taxon>
        <taxon>Glossata</taxon>
        <taxon>Ditrysia</taxon>
        <taxon>Papilionoidea</taxon>
        <taxon>Nymphalidae</taxon>
        <taxon>Satyrinae</taxon>
        <taxon>Satyrini</taxon>
        <taxon>Parargina</taxon>
        <taxon>Pararge</taxon>
    </lineage>
</organism>
<evidence type="ECO:0000313" key="4">
    <source>
        <dbReference type="Proteomes" id="UP000838756"/>
    </source>
</evidence>
<protein>
    <submittedName>
        <fullName evidence="3">Jg7484 protein</fullName>
    </submittedName>
</protein>
<reference evidence="3" key="1">
    <citation type="submission" date="2022-03" db="EMBL/GenBank/DDBJ databases">
        <authorList>
            <person name="Lindestad O."/>
        </authorList>
    </citation>
    <scope>NUCLEOTIDE SEQUENCE</scope>
</reference>
<keyword evidence="4" id="KW-1185">Reference proteome</keyword>
<dbReference type="AlphaFoldDB" id="A0A8S4R9N4"/>
<name>A0A8S4R9N4_9NEOP</name>